<evidence type="ECO:0000313" key="4">
    <source>
        <dbReference type="Proteomes" id="UP000498740"/>
    </source>
</evidence>
<dbReference type="InterPro" id="IPR001900">
    <property type="entry name" value="RNase_II/R"/>
</dbReference>
<dbReference type="InterPro" id="IPR040596">
    <property type="entry name" value="RNase_II_C_S1"/>
</dbReference>
<dbReference type="GO" id="GO:0000175">
    <property type="term" value="F:3'-5'-RNA exonuclease activity"/>
    <property type="evidence" value="ECO:0007669"/>
    <property type="project" value="TreeGrafter"/>
</dbReference>
<reference evidence="3 4" key="1">
    <citation type="submission" date="2020-05" db="EMBL/GenBank/DDBJ databases">
        <title>Whole genome shotgun sequence of Streptomyces microflavus NBRC 13062.</title>
        <authorList>
            <person name="Komaki H."/>
            <person name="Tamura T."/>
        </authorList>
    </citation>
    <scope>NUCLEOTIDE SEQUENCE [LARGE SCALE GENOMIC DNA]</scope>
    <source>
        <strain evidence="3 4">NBRC 13062</strain>
    </source>
</reference>
<feature type="compositionally biased region" description="Low complexity" evidence="1">
    <location>
        <begin position="50"/>
        <end position="70"/>
    </location>
</feature>
<name>A0A7J0CLY2_STRMI</name>
<gene>
    <name evidence="3" type="ORF">Smic_20680</name>
</gene>
<dbReference type="Proteomes" id="UP000498740">
    <property type="component" value="Unassembled WGS sequence"/>
</dbReference>
<dbReference type="Pfam" id="PF00773">
    <property type="entry name" value="RNB"/>
    <property type="match status" value="1"/>
</dbReference>
<evidence type="ECO:0000259" key="2">
    <source>
        <dbReference type="SMART" id="SM00955"/>
    </source>
</evidence>
<dbReference type="AlphaFoldDB" id="A0A7J0CLY2"/>
<organism evidence="3 4">
    <name type="scientific">Streptomyces microflavus</name>
    <name type="common">Streptomyces lipmanii</name>
    <dbReference type="NCBI Taxonomy" id="1919"/>
    <lineage>
        <taxon>Bacteria</taxon>
        <taxon>Bacillati</taxon>
        <taxon>Actinomycetota</taxon>
        <taxon>Actinomycetes</taxon>
        <taxon>Kitasatosporales</taxon>
        <taxon>Streptomycetaceae</taxon>
        <taxon>Streptomyces</taxon>
    </lineage>
</organism>
<dbReference type="PANTHER" id="PTHR23355">
    <property type="entry name" value="RIBONUCLEASE"/>
    <property type="match status" value="1"/>
</dbReference>
<dbReference type="PANTHER" id="PTHR23355:SF42">
    <property type="entry name" value="RIBONUCLEASE II, CHLOROPLASTIC_MITOCHONDRIAL"/>
    <property type="match status" value="1"/>
</dbReference>
<dbReference type="GO" id="GO:0000932">
    <property type="term" value="C:P-body"/>
    <property type="evidence" value="ECO:0007669"/>
    <property type="project" value="TreeGrafter"/>
</dbReference>
<accession>A0A7J0CLY2</accession>
<dbReference type="EMBL" id="BLWD01000001">
    <property type="protein sequence ID" value="GFN03512.1"/>
    <property type="molecule type" value="Genomic_DNA"/>
</dbReference>
<dbReference type="GO" id="GO:0003723">
    <property type="term" value="F:RNA binding"/>
    <property type="evidence" value="ECO:0007669"/>
    <property type="project" value="InterPro"/>
</dbReference>
<dbReference type="SMART" id="SM00955">
    <property type="entry name" value="RNB"/>
    <property type="match status" value="1"/>
</dbReference>
<feature type="domain" description="RNB" evidence="2">
    <location>
        <begin position="130"/>
        <end position="448"/>
    </location>
</feature>
<dbReference type="InterPro" id="IPR012340">
    <property type="entry name" value="NA-bd_OB-fold"/>
</dbReference>
<comment type="caution">
    <text evidence="3">The sequence shown here is derived from an EMBL/GenBank/DDBJ whole genome shotgun (WGS) entry which is preliminary data.</text>
</comment>
<evidence type="ECO:0000256" key="1">
    <source>
        <dbReference type="SAM" id="MobiDB-lite"/>
    </source>
</evidence>
<feature type="compositionally biased region" description="Basic and acidic residues" evidence="1">
    <location>
        <begin position="564"/>
        <end position="580"/>
    </location>
</feature>
<dbReference type="GO" id="GO:0006402">
    <property type="term" value="P:mRNA catabolic process"/>
    <property type="evidence" value="ECO:0007669"/>
    <property type="project" value="TreeGrafter"/>
</dbReference>
<feature type="region of interest" description="Disordered" evidence="1">
    <location>
        <begin position="44"/>
        <end position="70"/>
    </location>
</feature>
<dbReference type="SUPFAM" id="SSF50249">
    <property type="entry name" value="Nucleic acid-binding proteins"/>
    <property type="match status" value="1"/>
</dbReference>
<feature type="region of interest" description="Disordered" evidence="1">
    <location>
        <begin position="611"/>
        <end position="633"/>
    </location>
</feature>
<feature type="region of interest" description="Disordered" evidence="1">
    <location>
        <begin position="561"/>
        <end position="592"/>
    </location>
</feature>
<dbReference type="Pfam" id="PF18614">
    <property type="entry name" value="RNase_II_C_S1"/>
    <property type="match status" value="1"/>
</dbReference>
<proteinExistence type="predicted"/>
<dbReference type="InterPro" id="IPR050180">
    <property type="entry name" value="RNR_Ribonuclease"/>
</dbReference>
<evidence type="ECO:0000313" key="3">
    <source>
        <dbReference type="EMBL" id="GFN03512.1"/>
    </source>
</evidence>
<sequence length="679" mass="73764">MGVRALRVLGKGTGAGRGCPAPYGGGHAPAVRCWARAGRTVLGRRRPHGIRAPARARAPARPRAPDAATPVPAYARSMPRRHLRMTGAADCSLGAALRALRTELDLPTGFPARAMAEAEEAVRAPDLSAHEDATDLPFLTIDPPASTDLDQAMHLERHGHGYRVHYAIADVAAFVRPGGALDAEAHRRVTTLYFPDDRIPLHPTALSEGAASLLPGETRPAALWRIDLDGDGRAVATDVTRALVRSRAKLDYAGVQRQIDAGTAEEPLALLREIGRLREEQELARGGISLNVPEQEIVVRDGSYGLAYRAPLPAEGWNAQLSLLTGMAAAHLMAETGTGILRTLPIAPDGAVARLRRSAHALRIDWPHHVPYAEVVRSLDPRQGNHAAFLQECTTLLRGAGYTAFDHGDLPDPAVHAAVADLYTHCTAPLRRLVDRYASELCLAATAGKEPPEWVREALPALPKEMAEGTRRANTVERACVDLVEAALLEGRVGELFDAYVVDIQDRNPAIGTVHLRDPAIVGRIEGGTAALPLGSGCGSGSRRQVRRRRRCCSLRRERGRHRPPLERGDRRPRIVRVEPEYPGAPAPPQRPYELHRPGQLQGHRGLAPHRHECGDLSDTHTASRNPDAATRSRRGWPAHLPCFRPYYAVLCHDRGKNSHLTDGWSPDVPVWRATEEGA</sequence>
<protein>
    <recommendedName>
        <fullName evidence="2">RNB domain-containing protein</fullName>
    </recommendedName>
</protein>